<feature type="domain" description="Rad60/SUMO-like" evidence="2">
    <location>
        <begin position="371"/>
        <end position="443"/>
    </location>
</feature>
<accession>A0AAN7W196</accession>
<reference evidence="3" key="1">
    <citation type="submission" date="2023-08" db="EMBL/GenBank/DDBJ databases">
        <title>Black Yeasts Isolated from many extreme environments.</title>
        <authorList>
            <person name="Coleine C."/>
            <person name="Stajich J.E."/>
            <person name="Selbmann L."/>
        </authorList>
    </citation>
    <scope>NUCLEOTIDE SEQUENCE</scope>
    <source>
        <strain evidence="3">CCFEE 5810</strain>
    </source>
</reference>
<protein>
    <recommendedName>
        <fullName evidence="2">Rad60/SUMO-like domain-containing protein</fullName>
    </recommendedName>
</protein>
<dbReference type="AlphaFoldDB" id="A0AAN7W196"/>
<name>A0AAN7W196_9PEZI</name>
<gene>
    <name evidence="3" type="ORF">LTR97_010304</name>
</gene>
<organism evidence="3 4">
    <name type="scientific">Elasticomyces elasticus</name>
    <dbReference type="NCBI Taxonomy" id="574655"/>
    <lineage>
        <taxon>Eukaryota</taxon>
        <taxon>Fungi</taxon>
        <taxon>Dikarya</taxon>
        <taxon>Ascomycota</taxon>
        <taxon>Pezizomycotina</taxon>
        <taxon>Dothideomycetes</taxon>
        <taxon>Dothideomycetidae</taxon>
        <taxon>Mycosphaerellales</taxon>
        <taxon>Teratosphaeriaceae</taxon>
        <taxon>Elasticomyces</taxon>
    </lineage>
</organism>
<sequence>MSLFNRPAWATARDVKDEGLSEDIFSHSKKSSYAKMVAEEQRRKKENEQKLRAKQERKERRTSAKREADLEDVKAGKATPEKRRRITLEEGDDLLGSVGMSPGLSIRRAEGVDSSTNTSHMRRSPRMNKAADRDDLRFNKALRPAVVEKPDDSDREDDAQFSHAQPAEPVDPDDDESDDDLRELKRQARARNKLREESTKKSQTPDAKSPTPGRHTADPNTAAYPTPPAPDPPVQLLISSQIEGTKQLMVFRKLSQRLQEIRQVWCDKQGFSKDFANKVYLVHRMRRVFDVTTCGSLGLFVDSEGMVRMKGSESVDGADRVHLEAVTDEIFAQMKAEKAKEDRKRQGLDEAEDEAQGNAPEPQVQPEDKLIPILLTSKDTREPFRLRVKQSTVISKIITACQRHFVLQEGQFLYLDFDGERLEPNETIGDTEISDMDRIDVHIS</sequence>
<dbReference type="Proteomes" id="UP001310594">
    <property type="component" value="Unassembled WGS sequence"/>
</dbReference>
<dbReference type="InterPro" id="IPR029071">
    <property type="entry name" value="Ubiquitin-like_domsf"/>
</dbReference>
<feature type="compositionally biased region" description="Basic and acidic residues" evidence="1">
    <location>
        <begin position="339"/>
        <end position="348"/>
    </location>
</feature>
<feature type="region of interest" description="Disordered" evidence="1">
    <location>
        <begin position="15"/>
        <end position="234"/>
    </location>
</feature>
<proteinExistence type="predicted"/>
<evidence type="ECO:0000313" key="3">
    <source>
        <dbReference type="EMBL" id="KAK5693734.1"/>
    </source>
</evidence>
<dbReference type="InterPro" id="IPR022617">
    <property type="entry name" value="Rad60/SUMO-like_dom"/>
</dbReference>
<evidence type="ECO:0000313" key="4">
    <source>
        <dbReference type="Proteomes" id="UP001310594"/>
    </source>
</evidence>
<comment type="caution">
    <text evidence="3">The sequence shown here is derived from an EMBL/GenBank/DDBJ whole genome shotgun (WGS) entry which is preliminary data.</text>
</comment>
<dbReference type="SUPFAM" id="SSF54236">
    <property type="entry name" value="Ubiquitin-like"/>
    <property type="match status" value="1"/>
</dbReference>
<dbReference type="Gene3D" id="3.10.20.90">
    <property type="entry name" value="Phosphatidylinositol 3-kinase Catalytic Subunit, Chain A, domain 1"/>
    <property type="match status" value="1"/>
</dbReference>
<evidence type="ECO:0000256" key="1">
    <source>
        <dbReference type="SAM" id="MobiDB-lite"/>
    </source>
</evidence>
<feature type="region of interest" description="Disordered" evidence="1">
    <location>
        <begin position="339"/>
        <end position="369"/>
    </location>
</feature>
<dbReference type="Pfam" id="PF11976">
    <property type="entry name" value="Rad60-SLD"/>
    <property type="match status" value="1"/>
</dbReference>
<dbReference type="EMBL" id="JAVRQU010000017">
    <property type="protein sequence ID" value="KAK5693734.1"/>
    <property type="molecule type" value="Genomic_DNA"/>
</dbReference>
<evidence type="ECO:0000259" key="2">
    <source>
        <dbReference type="Pfam" id="PF11976"/>
    </source>
</evidence>
<feature type="compositionally biased region" description="Acidic residues" evidence="1">
    <location>
        <begin position="170"/>
        <end position="181"/>
    </location>
</feature>
<feature type="compositionally biased region" description="Basic and acidic residues" evidence="1">
    <location>
        <begin position="37"/>
        <end position="81"/>
    </location>
</feature>
<feature type="compositionally biased region" description="Basic and acidic residues" evidence="1">
    <location>
        <begin position="129"/>
        <end position="138"/>
    </location>
</feature>